<organism evidence="1 2">
    <name type="scientific">Haloarcula salinisoli</name>
    <dbReference type="NCBI Taxonomy" id="2487746"/>
    <lineage>
        <taxon>Archaea</taxon>
        <taxon>Methanobacteriati</taxon>
        <taxon>Methanobacteriota</taxon>
        <taxon>Stenosarchaea group</taxon>
        <taxon>Halobacteria</taxon>
        <taxon>Halobacteriales</taxon>
        <taxon>Haloarculaceae</taxon>
        <taxon>Haloarcula</taxon>
    </lineage>
</organism>
<reference evidence="1" key="1">
    <citation type="submission" date="2021-06" db="EMBL/GenBank/DDBJ databases">
        <title>Halomicroarcula sp. F24A a new haloarchaeum isolated from saline soil.</title>
        <authorList>
            <person name="Duran-Viseras A."/>
            <person name="Sanchez-Porro C."/>
            <person name="Ventosa A."/>
        </authorList>
    </citation>
    <scope>NUCLEOTIDE SEQUENCE</scope>
    <source>
        <strain evidence="1">F24A</strain>
    </source>
</reference>
<dbReference type="Pfam" id="PF25857">
    <property type="entry name" value="DUF7957"/>
    <property type="match status" value="1"/>
</dbReference>
<dbReference type="RefSeq" id="WP_220590166.1">
    <property type="nucleotide sequence ID" value="NZ_RKLQ01000006.1"/>
</dbReference>
<sequence length="127" mass="14016">MDRSIVAMPDRDSLPEYDARGETLVIGDTRVEFDQPIAKVVIYENLYIVLLEYMDLSQSLENRNIIACTQDGDRSWQIEPSPASDERANPFAGLAVEDGALIGGTWRGVSVTIDAATGAWENPQLTK</sequence>
<gene>
    <name evidence="1" type="ORF">EGD98_20225</name>
</gene>
<evidence type="ECO:0000313" key="1">
    <source>
        <dbReference type="EMBL" id="MBX0305977.1"/>
    </source>
</evidence>
<name>A0A8J7YI49_9EURY</name>
<protein>
    <submittedName>
        <fullName evidence="1">Uncharacterized protein</fullName>
    </submittedName>
</protein>
<accession>A0A8J7YI49</accession>
<dbReference type="InterPro" id="IPR058263">
    <property type="entry name" value="DUF7957"/>
</dbReference>
<dbReference type="Proteomes" id="UP000783863">
    <property type="component" value="Unassembled WGS sequence"/>
</dbReference>
<dbReference type="EMBL" id="RKLQ01000006">
    <property type="protein sequence ID" value="MBX0305977.1"/>
    <property type="molecule type" value="Genomic_DNA"/>
</dbReference>
<comment type="caution">
    <text evidence="1">The sequence shown here is derived from an EMBL/GenBank/DDBJ whole genome shotgun (WGS) entry which is preliminary data.</text>
</comment>
<dbReference type="AlphaFoldDB" id="A0A8J7YI49"/>
<keyword evidence="2" id="KW-1185">Reference proteome</keyword>
<evidence type="ECO:0000313" key="2">
    <source>
        <dbReference type="Proteomes" id="UP000783863"/>
    </source>
</evidence>
<proteinExistence type="predicted"/>